<keyword evidence="2" id="KW-1185">Reference proteome</keyword>
<evidence type="ECO:0000313" key="2">
    <source>
        <dbReference type="Proteomes" id="UP000295814"/>
    </source>
</evidence>
<sequence length="463" mass="54043">MIVNINDKEIHVWLSKGMMTDLKEKLEVYNKTILCRKKLSLPVASYFANLPTYIHSKRKDEYHNGWVPICSDLIKPIGQNEKYMDFLVDFKFFEENPSYSPDLHYCKQYRLTEKYRKQVAQRFTIPANKDFCKKRAEFYLKRMENAKESTGHLTNWLDKSDLFEIDVQSAENYIKKAYTGSKIEERNCRQMIIDKINDNNMIYSREGKDNRLHSLLTSISRDLRPFIKYNDKPLISLDITSSQPFILASIIYRLINHQANASHLLEKSPSFSSSIMFNPNDNARGLEGFINKVLSGEFYSSFGDVLYKSGLLYSNVDDIYLLEKGSTKGFESRRDAAKKAIMRILYSSSGNNEKIVQVFNETYPEVGEILKKLKSKDKSKFPILMQNIEAAFVLDYCTKEIALKHPEIPLFTTHDSILTTEDYVEILEEEFYVCLKNFFVICPRLKKEFWSGEFKNNELKKTA</sequence>
<dbReference type="Proteomes" id="UP000295814">
    <property type="component" value="Unassembled WGS sequence"/>
</dbReference>
<dbReference type="RefSeq" id="WP_133354298.1">
    <property type="nucleotide sequence ID" value="NZ_SMZJ02000001.1"/>
</dbReference>
<proteinExistence type="predicted"/>
<dbReference type="OrthoDB" id="631303at2"/>
<dbReference type="EMBL" id="SMZJ02000001">
    <property type="protein sequence ID" value="TWO34712.1"/>
    <property type="molecule type" value="Genomic_DNA"/>
</dbReference>
<dbReference type="AlphaFoldDB" id="A0A562YI19"/>
<name>A0A562YI19_9FLAO</name>
<evidence type="ECO:0000313" key="1">
    <source>
        <dbReference type="EMBL" id="TWO34712.1"/>
    </source>
</evidence>
<reference evidence="1 2" key="1">
    <citation type="submission" date="2019-03" db="EMBL/GenBank/DDBJ databases">
        <authorList>
            <person name="Zhong Y.L."/>
        </authorList>
    </citation>
    <scope>NUCLEOTIDE SEQUENCE [LARGE SCALE GENOMIC DNA]</scope>
    <source>
        <strain evidence="1 2">W255</strain>
    </source>
</reference>
<protein>
    <recommendedName>
        <fullName evidence="3">DNA-directed RNA polymerase</fullName>
    </recommendedName>
</protein>
<accession>A0A562YI19</accession>
<gene>
    <name evidence="1" type="ORF">E1J38_002310</name>
</gene>
<organism evidence="1 2">
    <name type="scientific">Seonamhaeicola sediminis</name>
    <dbReference type="NCBI Taxonomy" id="2528206"/>
    <lineage>
        <taxon>Bacteria</taxon>
        <taxon>Pseudomonadati</taxon>
        <taxon>Bacteroidota</taxon>
        <taxon>Flavobacteriia</taxon>
        <taxon>Flavobacteriales</taxon>
        <taxon>Flavobacteriaceae</taxon>
    </lineage>
</organism>
<comment type="caution">
    <text evidence="1">The sequence shown here is derived from an EMBL/GenBank/DDBJ whole genome shotgun (WGS) entry which is preliminary data.</text>
</comment>
<reference evidence="1 2" key="2">
    <citation type="submission" date="2019-07" db="EMBL/GenBank/DDBJ databases">
        <title>Seonamhaeicola sp. W255 draft genome.</title>
        <authorList>
            <person name="Zhang X.-Y."/>
            <person name="Zhang R."/>
            <person name="Zhong Y.-L."/>
            <person name="Du Z.-J."/>
        </authorList>
    </citation>
    <scope>NUCLEOTIDE SEQUENCE [LARGE SCALE GENOMIC DNA]</scope>
    <source>
        <strain evidence="1 2">W255</strain>
    </source>
</reference>
<evidence type="ECO:0008006" key="3">
    <source>
        <dbReference type="Google" id="ProtNLM"/>
    </source>
</evidence>